<name>A0A8J2Y6Z5_9FLAO</name>
<dbReference type="EMBL" id="BMGK01000006">
    <property type="protein sequence ID" value="GGD93894.1"/>
    <property type="molecule type" value="Genomic_DNA"/>
</dbReference>
<dbReference type="InterPro" id="IPR034660">
    <property type="entry name" value="DinB/YfiT-like"/>
</dbReference>
<keyword evidence="2" id="KW-1185">Reference proteome</keyword>
<dbReference type="RefSeq" id="WP_188441537.1">
    <property type="nucleotide sequence ID" value="NZ_BMGK01000006.1"/>
</dbReference>
<proteinExistence type="predicted"/>
<dbReference type="Gene3D" id="1.20.120.450">
    <property type="entry name" value="dinb family like domain"/>
    <property type="match status" value="1"/>
</dbReference>
<reference evidence="1" key="2">
    <citation type="submission" date="2020-09" db="EMBL/GenBank/DDBJ databases">
        <authorList>
            <person name="Sun Q."/>
            <person name="Zhou Y."/>
        </authorList>
    </citation>
    <scope>NUCLEOTIDE SEQUENCE</scope>
    <source>
        <strain evidence="1">CGMCC 1.12924</strain>
    </source>
</reference>
<evidence type="ECO:0008006" key="3">
    <source>
        <dbReference type="Google" id="ProtNLM"/>
    </source>
</evidence>
<dbReference type="Proteomes" id="UP000652231">
    <property type="component" value="Unassembled WGS sequence"/>
</dbReference>
<gene>
    <name evidence="1" type="ORF">GCM10011312_17040</name>
</gene>
<accession>A0A8J2Y6Z5</accession>
<reference evidence="1" key="1">
    <citation type="journal article" date="2014" name="Int. J. Syst. Evol. Microbiol.">
        <title>Complete genome sequence of Corynebacterium casei LMG S-19264T (=DSM 44701T), isolated from a smear-ripened cheese.</title>
        <authorList>
            <consortium name="US DOE Joint Genome Institute (JGI-PGF)"/>
            <person name="Walter F."/>
            <person name="Albersmeier A."/>
            <person name="Kalinowski J."/>
            <person name="Ruckert C."/>
        </authorList>
    </citation>
    <scope>NUCLEOTIDE SEQUENCE</scope>
    <source>
        <strain evidence="1">CGMCC 1.12924</strain>
    </source>
</reference>
<organism evidence="1 2">
    <name type="scientific">Planktosalinus lacus</name>
    <dbReference type="NCBI Taxonomy" id="1526573"/>
    <lineage>
        <taxon>Bacteria</taxon>
        <taxon>Pseudomonadati</taxon>
        <taxon>Bacteroidota</taxon>
        <taxon>Flavobacteriia</taxon>
        <taxon>Flavobacteriales</taxon>
        <taxon>Flavobacteriaceae</taxon>
        <taxon>Planktosalinus</taxon>
    </lineage>
</organism>
<protein>
    <recommendedName>
        <fullName evidence="3">DUF1572 domain-containing protein</fullName>
    </recommendedName>
</protein>
<sequence>MTHSEFLAARLEEVLLNGRWIANTNYQDQLKFIKRREALLQVDSLNSIAALTYHINYYLAGILNVFYGGNLEIKDANSFDMPPINSEEDWTGLKETLFANAQKFIKKVNSMTDHQLNAVFVEEKYGSYQHNIEGVVEHCYYHLGQIVLINKLLKVKRLQDQ</sequence>
<evidence type="ECO:0000313" key="1">
    <source>
        <dbReference type="EMBL" id="GGD93894.1"/>
    </source>
</evidence>
<dbReference type="AlphaFoldDB" id="A0A8J2Y6Z5"/>
<dbReference type="SUPFAM" id="SSF109854">
    <property type="entry name" value="DinB/YfiT-like putative metalloenzymes"/>
    <property type="match status" value="1"/>
</dbReference>
<comment type="caution">
    <text evidence="1">The sequence shown here is derived from an EMBL/GenBank/DDBJ whole genome shotgun (WGS) entry which is preliminary data.</text>
</comment>
<evidence type="ECO:0000313" key="2">
    <source>
        <dbReference type="Proteomes" id="UP000652231"/>
    </source>
</evidence>